<dbReference type="InterPro" id="IPR006330">
    <property type="entry name" value="Ado/ade_deaminase"/>
</dbReference>
<dbReference type="GO" id="GO:0043103">
    <property type="term" value="P:hypoxanthine salvage"/>
    <property type="evidence" value="ECO:0007669"/>
    <property type="project" value="TreeGrafter"/>
</dbReference>
<comment type="cofactor">
    <cofactor evidence="1">
        <name>Zn(2+)</name>
        <dbReference type="ChEBI" id="CHEBI:29105"/>
    </cofactor>
</comment>
<dbReference type="Proteomes" id="UP000660729">
    <property type="component" value="Unassembled WGS sequence"/>
</dbReference>
<name>A0A8H6RL35_9PEZI</name>
<reference evidence="5" key="1">
    <citation type="submission" date="2020-04" db="EMBL/GenBank/DDBJ databases">
        <title>Draft genome resource of the tomato pathogen Pseudocercospora fuligena.</title>
        <authorList>
            <person name="Zaccaron A."/>
        </authorList>
    </citation>
    <scope>NUCLEOTIDE SEQUENCE</scope>
    <source>
        <strain evidence="5">PF001</strain>
    </source>
</reference>
<evidence type="ECO:0000313" key="6">
    <source>
        <dbReference type="Proteomes" id="UP000660729"/>
    </source>
</evidence>
<dbReference type="GO" id="GO:0005829">
    <property type="term" value="C:cytosol"/>
    <property type="evidence" value="ECO:0007669"/>
    <property type="project" value="TreeGrafter"/>
</dbReference>
<dbReference type="GO" id="GO:0000034">
    <property type="term" value="F:adenine deaminase activity"/>
    <property type="evidence" value="ECO:0007669"/>
    <property type="project" value="TreeGrafter"/>
</dbReference>
<dbReference type="PANTHER" id="PTHR43114">
    <property type="entry name" value="ADENINE DEAMINASE"/>
    <property type="match status" value="1"/>
</dbReference>
<evidence type="ECO:0000256" key="2">
    <source>
        <dbReference type="ARBA" id="ARBA00022723"/>
    </source>
</evidence>
<dbReference type="Gene3D" id="3.20.20.140">
    <property type="entry name" value="Metal-dependent hydrolases"/>
    <property type="match status" value="1"/>
</dbReference>
<keyword evidence="3" id="KW-0378">Hydrolase</keyword>
<dbReference type="Pfam" id="PF00962">
    <property type="entry name" value="A_deaminase"/>
    <property type="match status" value="1"/>
</dbReference>
<evidence type="ECO:0000259" key="4">
    <source>
        <dbReference type="Pfam" id="PF00962"/>
    </source>
</evidence>
<evidence type="ECO:0000256" key="1">
    <source>
        <dbReference type="ARBA" id="ARBA00001947"/>
    </source>
</evidence>
<feature type="domain" description="Adenosine deaminase" evidence="4">
    <location>
        <begin position="6"/>
        <end position="186"/>
    </location>
</feature>
<dbReference type="InterPro" id="IPR001365">
    <property type="entry name" value="A_deaminase_dom"/>
</dbReference>
<protein>
    <submittedName>
        <fullName evidence="5">Putative deaminase</fullName>
    </submittedName>
</protein>
<organism evidence="5 6">
    <name type="scientific">Pseudocercospora fuligena</name>
    <dbReference type="NCBI Taxonomy" id="685502"/>
    <lineage>
        <taxon>Eukaryota</taxon>
        <taxon>Fungi</taxon>
        <taxon>Dikarya</taxon>
        <taxon>Ascomycota</taxon>
        <taxon>Pezizomycotina</taxon>
        <taxon>Dothideomycetes</taxon>
        <taxon>Dothideomycetidae</taxon>
        <taxon>Mycosphaerellales</taxon>
        <taxon>Mycosphaerellaceae</taxon>
        <taxon>Pseudocercospora</taxon>
    </lineage>
</organism>
<dbReference type="GO" id="GO:0046872">
    <property type="term" value="F:metal ion binding"/>
    <property type="evidence" value="ECO:0007669"/>
    <property type="project" value="UniProtKB-KW"/>
</dbReference>
<dbReference type="AlphaFoldDB" id="A0A8H6RL35"/>
<gene>
    <name evidence="5" type="ORF">HII31_04884</name>
</gene>
<dbReference type="InterPro" id="IPR032466">
    <property type="entry name" value="Metal_Hydrolase"/>
</dbReference>
<dbReference type="PANTHER" id="PTHR43114:SF7">
    <property type="entry name" value="ADENOSINE DEAMINASE DOMAIN-CONTAINING PROTEIN"/>
    <property type="match status" value="1"/>
</dbReference>
<dbReference type="OrthoDB" id="272271at2759"/>
<accession>A0A8H6RL35</accession>
<keyword evidence="2" id="KW-0479">Metal-binding</keyword>
<sequence length="195" mass="22395">MHEECRPYQSKVFKAIGLDSNEYDRPATLFDSLYRRARADGLHVTAHCDVGQQDTHEHIKQVVSTVASTGLDRIDHGLNAAERAELIELIRGRDLGMTLCPHAYNRRNPLGYVFPLVRRLFDAGVKITINSDDPTYMHNMWISENLQLARHHCTFSDSEMVQLQYHAVEICWASNEVKCKLREELESVSKTHYPT</sequence>
<dbReference type="SUPFAM" id="SSF51556">
    <property type="entry name" value="Metallo-dependent hydrolases"/>
    <property type="match status" value="1"/>
</dbReference>
<keyword evidence="6" id="KW-1185">Reference proteome</keyword>
<comment type="caution">
    <text evidence="5">The sequence shown here is derived from an EMBL/GenBank/DDBJ whole genome shotgun (WGS) entry which is preliminary data.</text>
</comment>
<proteinExistence type="predicted"/>
<dbReference type="GO" id="GO:0006146">
    <property type="term" value="P:adenine catabolic process"/>
    <property type="evidence" value="ECO:0007669"/>
    <property type="project" value="TreeGrafter"/>
</dbReference>
<evidence type="ECO:0000313" key="5">
    <source>
        <dbReference type="EMBL" id="KAF7193815.1"/>
    </source>
</evidence>
<dbReference type="EMBL" id="JABCIY010000071">
    <property type="protein sequence ID" value="KAF7193815.1"/>
    <property type="molecule type" value="Genomic_DNA"/>
</dbReference>
<evidence type="ECO:0000256" key="3">
    <source>
        <dbReference type="ARBA" id="ARBA00022801"/>
    </source>
</evidence>